<dbReference type="AlphaFoldDB" id="A0A1B0A5R1"/>
<feature type="region of interest" description="Disordered" evidence="1">
    <location>
        <begin position="114"/>
        <end position="133"/>
    </location>
</feature>
<evidence type="ECO:0000313" key="2">
    <source>
        <dbReference type="EnsemblMetazoa" id="GPAI035272-PA"/>
    </source>
</evidence>
<sequence>MNILTSVWKTMCGCCASRSQRRKVRKRKIKSKLRVKVKQTRHPSRVEQKQAFDSSKFTSEKEVQEEDEEWLKRQEKEKVKQSQVTTTTQDTGIFDCCLCCFQPGTSDGIIIVNERPHEKERREQRLKEENAQK</sequence>
<keyword evidence="3" id="KW-1185">Reference proteome</keyword>
<dbReference type="Proteomes" id="UP000092445">
    <property type="component" value="Unassembled WGS sequence"/>
</dbReference>
<evidence type="ECO:0000313" key="3">
    <source>
        <dbReference type="Proteomes" id="UP000092445"/>
    </source>
</evidence>
<protein>
    <submittedName>
        <fullName evidence="2">Uncharacterized protein</fullName>
    </submittedName>
</protein>
<reference evidence="2" key="2">
    <citation type="submission" date="2020-05" db="UniProtKB">
        <authorList>
            <consortium name="EnsemblMetazoa"/>
        </authorList>
    </citation>
    <scope>IDENTIFICATION</scope>
    <source>
        <strain evidence="2">IAEA</strain>
    </source>
</reference>
<feature type="compositionally biased region" description="Basic and acidic residues" evidence="1">
    <location>
        <begin position="70"/>
        <end position="80"/>
    </location>
</feature>
<dbReference type="EnsemblMetazoa" id="GPAI035272-RA">
    <property type="protein sequence ID" value="GPAI035272-PA"/>
    <property type="gene ID" value="GPAI035272"/>
</dbReference>
<accession>A0A1B0A5R1</accession>
<reference evidence="3" key="1">
    <citation type="submission" date="2014-03" db="EMBL/GenBank/DDBJ databases">
        <authorList>
            <person name="Aksoy S."/>
            <person name="Warren W."/>
            <person name="Wilson R.K."/>
        </authorList>
    </citation>
    <scope>NUCLEOTIDE SEQUENCE [LARGE SCALE GENOMIC DNA]</scope>
    <source>
        <strain evidence="3">IAEA</strain>
    </source>
</reference>
<feature type="compositionally biased region" description="Basic residues" evidence="1">
    <location>
        <begin position="23"/>
        <end position="43"/>
    </location>
</feature>
<feature type="region of interest" description="Disordered" evidence="1">
    <location>
        <begin position="23"/>
        <end position="86"/>
    </location>
</feature>
<proteinExistence type="predicted"/>
<evidence type="ECO:0000256" key="1">
    <source>
        <dbReference type="SAM" id="MobiDB-lite"/>
    </source>
</evidence>
<organism evidence="2 3">
    <name type="scientific">Glossina pallidipes</name>
    <name type="common">Tsetse fly</name>
    <dbReference type="NCBI Taxonomy" id="7398"/>
    <lineage>
        <taxon>Eukaryota</taxon>
        <taxon>Metazoa</taxon>
        <taxon>Ecdysozoa</taxon>
        <taxon>Arthropoda</taxon>
        <taxon>Hexapoda</taxon>
        <taxon>Insecta</taxon>
        <taxon>Pterygota</taxon>
        <taxon>Neoptera</taxon>
        <taxon>Endopterygota</taxon>
        <taxon>Diptera</taxon>
        <taxon>Brachycera</taxon>
        <taxon>Muscomorpha</taxon>
        <taxon>Hippoboscoidea</taxon>
        <taxon>Glossinidae</taxon>
        <taxon>Glossina</taxon>
    </lineage>
</organism>
<name>A0A1B0A5R1_GLOPL</name>
<dbReference type="VEuPathDB" id="VectorBase:GPAI035272"/>